<evidence type="ECO:0000313" key="2">
    <source>
        <dbReference type="EMBL" id="KIL62041.1"/>
    </source>
</evidence>
<feature type="chain" id="PRO_5002170483" description="Secreted protein" evidence="1">
    <location>
        <begin position="24"/>
        <end position="74"/>
    </location>
</feature>
<proteinExistence type="predicted"/>
<gene>
    <name evidence="2" type="ORF">M378DRAFT_166196</name>
</gene>
<keyword evidence="3" id="KW-1185">Reference proteome</keyword>
<evidence type="ECO:0000256" key="1">
    <source>
        <dbReference type="SAM" id="SignalP"/>
    </source>
</evidence>
<reference evidence="2 3" key="1">
    <citation type="submission" date="2014-04" db="EMBL/GenBank/DDBJ databases">
        <title>Evolutionary Origins and Diversification of the Mycorrhizal Mutualists.</title>
        <authorList>
            <consortium name="DOE Joint Genome Institute"/>
            <consortium name="Mycorrhizal Genomics Consortium"/>
            <person name="Kohler A."/>
            <person name="Kuo A."/>
            <person name="Nagy L.G."/>
            <person name="Floudas D."/>
            <person name="Copeland A."/>
            <person name="Barry K.W."/>
            <person name="Cichocki N."/>
            <person name="Veneault-Fourrey C."/>
            <person name="LaButti K."/>
            <person name="Lindquist E.A."/>
            <person name="Lipzen A."/>
            <person name="Lundell T."/>
            <person name="Morin E."/>
            <person name="Murat C."/>
            <person name="Riley R."/>
            <person name="Ohm R."/>
            <person name="Sun H."/>
            <person name="Tunlid A."/>
            <person name="Henrissat B."/>
            <person name="Grigoriev I.V."/>
            <person name="Hibbett D.S."/>
            <person name="Martin F."/>
        </authorList>
    </citation>
    <scope>NUCLEOTIDE SEQUENCE [LARGE SCALE GENOMIC DNA]</scope>
    <source>
        <strain evidence="2 3">Koide BX008</strain>
    </source>
</reference>
<evidence type="ECO:0008006" key="4">
    <source>
        <dbReference type="Google" id="ProtNLM"/>
    </source>
</evidence>
<feature type="signal peptide" evidence="1">
    <location>
        <begin position="1"/>
        <end position="23"/>
    </location>
</feature>
<dbReference type="HOGENOM" id="CLU_2694372_0_0_1"/>
<keyword evidence="1" id="KW-0732">Signal</keyword>
<dbReference type="AlphaFoldDB" id="A0A0C2WYX0"/>
<organism evidence="2 3">
    <name type="scientific">Amanita muscaria (strain Koide BX008)</name>
    <dbReference type="NCBI Taxonomy" id="946122"/>
    <lineage>
        <taxon>Eukaryota</taxon>
        <taxon>Fungi</taxon>
        <taxon>Dikarya</taxon>
        <taxon>Basidiomycota</taxon>
        <taxon>Agaricomycotina</taxon>
        <taxon>Agaricomycetes</taxon>
        <taxon>Agaricomycetidae</taxon>
        <taxon>Agaricales</taxon>
        <taxon>Pluteineae</taxon>
        <taxon>Amanitaceae</taxon>
        <taxon>Amanita</taxon>
    </lineage>
</organism>
<dbReference type="InParanoid" id="A0A0C2WYX0"/>
<feature type="non-terminal residue" evidence="2">
    <location>
        <position position="74"/>
    </location>
</feature>
<protein>
    <recommendedName>
        <fullName evidence="4">Secreted protein</fullName>
    </recommendedName>
</protein>
<dbReference type="EMBL" id="KN818276">
    <property type="protein sequence ID" value="KIL62041.1"/>
    <property type="molecule type" value="Genomic_DNA"/>
</dbReference>
<accession>A0A0C2WYX0</accession>
<sequence length="74" mass="8079">MSIPIHAICLRLLVTVSLWRLLGILLIKCELEVHVGFADVYEIVPVDITVWVCCAFGVGAEEVGGGDRRIGLDD</sequence>
<dbReference type="Proteomes" id="UP000054549">
    <property type="component" value="Unassembled WGS sequence"/>
</dbReference>
<evidence type="ECO:0000313" key="3">
    <source>
        <dbReference type="Proteomes" id="UP000054549"/>
    </source>
</evidence>
<name>A0A0C2WYX0_AMAMK</name>